<sequence length="725" mass="81029">MSQSLILTGIQETAKRNLVKYLKYVGYEQLPTRPVSGARAVEALLASGITWDWSQVTREDGDVLMKLSSQRAIEETLSSSAHLRTFSHFPPPLNREAPHVATPILPIAEQVPMPAPILPIAEPEPEPLPEPEPVPEPEPLPEPEPVPEPLPAPEFPIFAEEVPDPQMPMIAQPVQAPPAPQHDLAAIYDAIRRSEETIRNDISALRLEMIRMVGEVMAKVQAPPMVLGEPEDLDEDGEEEEEDEDEPEEKEEPEAPRMMIMETEDTENLLGDYAKKGAAFNTDGQLVCTLCGWISPNVTVDSSRRGVRVSFNNHLKRHPEPAVIGNLPSGGEILDDDNGPDVGPISPGSAGRIQKLVQEADLTSAPSGEPYAPTTKAQYSAGLQRLYSRLPAELRTKTFFKSTDEVRKAIVAPDLTPSMRASIAAAVYGYINNINLPLATMRPYKQFYSRLLRELKSDGVSPSTLTAKQMARWVPFNILVDKQLRRLGEYHRLLELPENVALKNLMADPKNVTFAHKPPRVDDRMKLATRYALITSLYILLPPLRAEEIILLNVTRPADGNLKVNWIDWERHLLIRNAYKTSGRYGTTEIALPTELYDLFRAQAHVIGNSNEVLIPTPQEKKRYGSQFHLLVESAFDQQGLNVDTIRIVFSTTFGEVYRGNHDLSLEIARIMGHGTEMHEARYIKRNYIDEEGKVVDLPCVCVCVIHVCNIEMQNSRFRPKPGVT</sequence>
<reference evidence="2" key="1">
    <citation type="journal article" date="2022" name="bioRxiv">
        <title>Genomics of Preaxostyla Flagellates Illuminates Evolutionary Transitions and the Path Towards Mitochondrial Loss.</title>
        <authorList>
            <person name="Novak L.V.F."/>
            <person name="Treitli S.C."/>
            <person name="Pyrih J."/>
            <person name="Halakuc P."/>
            <person name="Pipaliya S.V."/>
            <person name="Vacek V."/>
            <person name="Brzon O."/>
            <person name="Soukal P."/>
            <person name="Eme L."/>
            <person name="Dacks J.B."/>
            <person name="Karnkowska A."/>
            <person name="Elias M."/>
            <person name="Hampl V."/>
        </authorList>
    </citation>
    <scope>NUCLEOTIDE SEQUENCE</scope>
    <source>
        <strain evidence="2">RCP-MX</strain>
    </source>
</reference>
<dbReference type="Proteomes" id="UP001141327">
    <property type="component" value="Unassembled WGS sequence"/>
</dbReference>
<feature type="region of interest" description="Disordered" evidence="1">
    <location>
        <begin position="223"/>
        <end position="256"/>
    </location>
</feature>
<gene>
    <name evidence="2" type="ORF">PAPYR_7527</name>
</gene>
<feature type="compositionally biased region" description="Pro residues" evidence="1">
    <location>
        <begin position="142"/>
        <end position="151"/>
    </location>
</feature>
<feature type="compositionally biased region" description="Acidic residues" evidence="1">
    <location>
        <begin position="229"/>
        <end position="252"/>
    </location>
</feature>
<dbReference type="EMBL" id="JAPMOS010000055">
    <property type="protein sequence ID" value="KAJ4457020.1"/>
    <property type="molecule type" value="Genomic_DNA"/>
</dbReference>
<evidence type="ECO:0000313" key="2">
    <source>
        <dbReference type="EMBL" id="KAJ4457020.1"/>
    </source>
</evidence>
<name>A0ABQ8UJQ4_9EUKA</name>
<feature type="region of interest" description="Disordered" evidence="1">
    <location>
        <begin position="117"/>
        <end position="151"/>
    </location>
</feature>
<evidence type="ECO:0000313" key="3">
    <source>
        <dbReference type="Proteomes" id="UP001141327"/>
    </source>
</evidence>
<feature type="compositionally biased region" description="Acidic residues" evidence="1">
    <location>
        <begin position="123"/>
        <end position="141"/>
    </location>
</feature>
<proteinExistence type="predicted"/>
<organism evidence="2 3">
    <name type="scientific">Paratrimastix pyriformis</name>
    <dbReference type="NCBI Taxonomy" id="342808"/>
    <lineage>
        <taxon>Eukaryota</taxon>
        <taxon>Metamonada</taxon>
        <taxon>Preaxostyla</taxon>
        <taxon>Paratrimastigidae</taxon>
        <taxon>Paratrimastix</taxon>
    </lineage>
</organism>
<keyword evidence="3" id="KW-1185">Reference proteome</keyword>
<comment type="caution">
    <text evidence="2">The sequence shown here is derived from an EMBL/GenBank/DDBJ whole genome shotgun (WGS) entry which is preliminary data.</text>
</comment>
<evidence type="ECO:0000256" key="1">
    <source>
        <dbReference type="SAM" id="MobiDB-lite"/>
    </source>
</evidence>
<accession>A0ABQ8UJQ4</accession>
<protein>
    <recommendedName>
        <fullName evidence="4">Tyr recombinase domain-containing protein</fullName>
    </recommendedName>
</protein>
<evidence type="ECO:0008006" key="4">
    <source>
        <dbReference type="Google" id="ProtNLM"/>
    </source>
</evidence>